<dbReference type="Gene3D" id="3.20.20.70">
    <property type="entry name" value="Aldolase class I"/>
    <property type="match status" value="1"/>
</dbReference>
<gene>
    <name evidence="6" type="ORF">SYYSPA8_00385</name>
</gene>
<protein>
    <submittedName>
        <fullName evidence="6">Radical SAM protein</fullName>
    </submittedName>
</protein>
<dbReference type="InterPro" id="IPR007197">
    <property type="entry name" value="rSAM"/>
</dbReference>
<dbReference type="Pfam" id="PF04055">
    <property type="entry name" value="Radical_SAM"/>
    <property type="match status" value="1"/>
</dbReference>
<reference evidence="6 7" key="1">
    <citation type="submission" date="2022-10" db="EMBL/GenBank/DDBJ databases">
        <title>Draft genome sequence of Streptomyces sp. YSPA8.</title>
        <authorList>
            <person name="Moriuchi R."/>
            <person name="Dohra H."/>
            <person name="Yamamura H."/>
            <person name="Kodani S."/>
        </authorList>
    </citation>
    <scope>NUCLEOTIDE SEQUENCE [LARGE SCALE GENOMIC DNA]</scope>
    <source>
        <strain evidence="6 7">YSPA8</strain>
    </source>
</reference>
<dbReference type="Proteomes" id="UP001291653">
    <property type="component" value="Unassembled WGS sequence"/>
</dbReference>
<comment type="caution">
    <text evidence="6">The sequence shown here is derived from an EMBL/GenBank/DDBJ whole genome shotgun (WGS) entry which is preliminary data.</text>
</comment>
<keyword evidence="4" id="KW-0411">Iron-sulfur</keyword>
<evidence type="ECO:0000256" key="4">
    <source>
        <dbReference type="ARBA" id="ARBA00023014"/>
    </source>
</evidence>
<dbReference type="InterPro" id="IPR058240">
    <property type="entry name" value="rSAM_sf"/>
</dbReference>
<dbReference type="SFLD" id="SFLDS00029">
    <property type="entry name" value="Radical_SAM"/>
    <property type="match status" value="1"/>
</dbReference>
<dbReference type="CDD" id="cd01335">
    <property type="entry name" value="Radical_SAM"/>
    <property type="match status" value="1"/>
</dbReference>
<name>A0ABQ5NQP2_9ACTN</name>
<proteinExistence type="predicted"/>
<dbReference type="InterPro" id="IPR050377">
    <property type="entry name" value="Radical_SAM_PqqE_MftC-like"/>
</dbReference>
<organism evidence="6 7">
    <name type="scientific">Streptomyces yaizuensis</name>
    <dbReference type="NCBI Taxonomy" id="2989713"/>
    <lineage>
        <taxon>Bacteria</taxon>
        <taxon>Bacillati</taxon>
        <taxon>Actinomycetota</taxon>
        <taxon>Actinomycetes</taxon>
        <taxon>Kitasatosporales</taxon>
        <taxon>Streptomycetaceae</taxon>
        <taxon>Streptomyces</taxon>
    </lineage>
</organism>
<keyword evidence="7" id="KW-1185">Reference proteome</keyword>
<dbReference type="EMBL" id="BSBI01000001">
    <property type="protein sequence ID" value="GLF92696.1"/>
    <property type="molecule type" value="Genomic_DNA"/>
</dbReference>
<keyword evidence="2" id="KW-0479">Metal-binding</keyword>
<evidence type="ECO:0000313" key="6">
    <source>
        <dbReference type="EMBL" id="GLF92696.1"/>
    </source>
</evidence>
<sequence length="366" mass="40341">MTFDRLDLVSKLYQPSGWPRVLEAAAGAPSTGPLVVDLDPTTFCDLACPECISGKLLNQGRFTPERLAELAGELIEMSVRGVVLIGGGEPLAHRGTRQVLRTLGEAGVAIGVVTNGTMIQQNLDELSQYASWVRVSMDAGTRETYGVFRPDRKGRSVFDKVVGNMRLLAGVKKGALGYSFLVMTRREPDGTMVSNHHEVFEAARLAKDIGCDYFETKAMFDDGHHVIQVADEILGSVDDQLAEAERLWADDSFEIINSSTLTSLRNRVGAVQPKDYHRCKVAELRTLITPSGVYVCSYHRGNSQAKIGDAVTERLPDIWEKSDRGIIDPTRDCRFHCARHRSNLELDKIATEAVTPEPGSDYDPFI</sequence>
<dbReference type="RefSeq" id="WP_323444821.1">
    <property type="nucleotide sequence ID" value="NZ_BSBI01000001.1"/>
</dbReference>
<evidence type="ECO:0000256" key="3">
    <source>
        <dbReference type="ARBA" id="ARBA00023004"/>
    </source>
</evidence>
<evidence type="ECO:0000256" key="1">
    <source>
        <dbReference type="ARBA" id="ARBA00022691"/>
    </source>
</evidence>
<dbReference type="PANTHER" id="PTHR11228">
    <property type="entry name" value="RADICAL SAM DOMAIN PROTEIN"/>
    <property type="match status" value="1"/>
</dbReference>
<dbReference type="PANTHER" id="PTHR11228:SF7">
    <property type="entry name" value="PQQA PEPTIDE CYCLASE"/>
    <property type="match status" value="1"/>
</dbReference>
<evidence type="ECO:0000313" key="7">
    <source>
        <dbReference type="Proteomes" id="UP001291653"/>
    </source>
</evidence>
<dbReference type="PROSITE" id="PS51918">
    <property type="entry name" value="RADICAL_SAM"/>
    <property type="match status" value="1"/>
</dbReference>
<keyword evidence="3" id="KW-0408">Iron</keyword>
<dbReference type="InterPro" id="IPR013785">
    <property type="entry name" value="Aldolase_TIM"/>
</dbReference>
<keyword evidence="1" id="KW-0949">S-adenosyl-L-methionine</keyword>
<feature type="domain" description="Radical SAM core" evidence="5">
    <location>
        <begin position="30"/>
        <end position="265"/>
    </location>
</feature>
<evidence type="ECO:0000256" key="2">
    <source>
        <dbReference type="ARBA" id="ARBA00022723"/>
    </source>
</evidence>
<evidence type="ECO:0000259" key="5">
    <source>
        <dbReference type="PROSITE" id="PS51918"/>
    </source>
</evidence>
<dbReference type="SUPFAM" id="SSF102114">
    <property type="entry name" value="Radical SAM enzymes"/>
    <property type="match status" value="1"/>
</dbReference>
<dbReference type="SFLD" id="SFLDG01067">
    <property type="entry name" value="SPASM/twitch_domain_containing"/>
    <property type="match status" value="1"/>
</dbReference>
<accession>A0ABQ5NQP2</accession>